<dbReference type="Gene3D" id="1.10.260.40">
    <property type="entry name" value="lambda repressor-like DNA-binding domains"/>
    <property type="match status" value="1"/>
</dbReference>
<protein>
    <submittedName>
        <fullName evidence="2">Addiction module antidote protein, HigA</fullName>
    </submittedName>
</protein>
<evidence type="ECO:0000313" key="2">
    <source>
        <dbReference type="EMBL" id="EQD75221.1"/>
    </source>
</evidence>
<dbReference type="NCBIfam" id="TIGR02607">
    <property type="entry name" value="antidote_HigA"/>
    <property type="match status" value="1"/>
</dbReference>
<dbReference type="PANTHER" id="PTHR36924">
    <property type="entry name" value="ANTITOXIN HIGA-1"/>
    <property type="match status" value="1"/>
</dbReference>
<dbReference type="AlphaFoldDB" id="T1BQU4"/>
<dbReference type="PANTHER" id="PTHR36924:SF1">
    <property type="entry name" value="ANTITOXIN HIGA-1"/>
    <property type="match status" value="1"/>
</dbReference>
<name>T1BQU4_9ZZZZ</name>
<evidence type="ECO:0000256" key="1">
    <source>
        <dbReference type="ARBA" id="ARBA00023125"/>
    </source>
</evidence>
<sequence length="102" mass="11356">MTEHTAKRERSPTHPGAILREDVLQALGLSVTAAARRMRVSRQTLHDLLAERKGFTPEMALRAGALAGNGATLWLRMQQDFDLWHAERALADELRAIRKSAA</sequence>
<reference evidence="2" key="1">
    <citation type="submission" date="2013-08" db="EMBL/GenBank/DDBJ databases">
        <authorList>
            <person name="Mendez C."/>
            <person name="Richter M."/>
            <person name="Ferrer M."/>
            <person name="Sanchez J."/>
        </authorList>
    </citation>
    <scope>NUCLEOTIDE SEQUENCE</scope>
</reference>
<dbReference type="GO" id="GO:0003677">
    <property type="term" value="F:DNA binding"/>
    <property type="evidence" value="ECO:0007669"/>
    <property type="project" value="UniProtKB-KW"/>
</dbReference>
<keyword evidence="1" id="KW-0238">DNA-binding</keyword>
<dbReference type="EMBL" id="AUZY01001323">
    <property type="protein sequence ID" value="EQD75221.1"/>
    <property type="molecule type" value="Genomic_DNA"/>
</dbReference>
<dbReference type="InterPro" id="IPR010982">
    <property type="entry name" value="Lambda_DNA-bd_dom_sf"/>
</dbReference>
<proteinExistence type="predicted"/>
<accession>T1BQU4</accession>
<gene>
    <name evidence="2" type="ORF">B1B_02247</name>
</gene>
<dbReference type="InterPro" id="IPR013430">
    <property type="entry name" value="Toxin_antidote_HigA"/>
</dbReference>
<reference evidence="2" key="2">
    <citation type="journal article" date="2014" name="ISME J.">
        <title>Microbial stratification in low pH oxic and suboxic macroscopic growths along an acid mine drainage.</title>
        <authorList>
            <person name="Mendez-Garcia C."/>
            <person name="Mesa V."/>
            <person name="Sprenger R.R."/>
            <person name="Richter M."/>
            <person name="Diez M.S."/>
            <person name="Solano J."/>
            <person name="Bargiela R."/>
            <person name="Golyshina O.V."/>
            <person name="Manteca A."/>
            <person name="Ramos J.L."/>
            <person name="Gallego J.R."/>
            <person name="Llorente I."/>
            <person name="Martins Dos Santos V.A."/>
            <person name="Jensen O.N."/>
            <person name="Pelaez A.I."/>
            <person name="Sanchez J."/>
            <person name="Ferrer M."/>
        </authorList>
    </citation>
    <scope>NUCLEOTIDE SEQUENCE</scope>
</reference>
<comment type="caution">
    <text evidence="2">The sequence shown here is derived from an EMBL/GenBank/DDBJ whole genome shotgun (WGS) entry which is preliminary data.</text>
</comment>
<organism evidence="2">
    <name type="scientific">mine drainage metagenome</name>
    <dbReference type="NCBI Taxonomy" id="410659"/>
    <lineage>
        <taxon>unclassified sequences</taxon>
        <taxon>metagenomes</taxon>
        <taxon>ecological metagenomes</taxon>
    </lineage>
</organism>
<dbReference type="SUPFAM" id="SSF47413">
    <property type="entry name" value="lambda repressor-like DNA-binding domains"/>
    <property type="match status" value="1"/>
</dbReference>